<keyword evidence="8 13" id="KW-0560">Oxidoreductase</keyword>
<keyword evidence="4 12" id="KW-0349">Heme</keyword>
<dbReference type="Proteomes" id="UP000235145">
    <property type="component" value="Unassembled WGS sequence"/>
</dbReference>
<reference evidence="14 15" key="1">
    <citation type="journal article" date="2017" name="Nat. Commun.">
        <title>Genome assembly with in vitro proximity ligation data and whole-genome triplication in lettuce.</title>
        <authorList>
            <person name="Reyes-Chin-Wo S."/>
            <person name="Wang Z."/>
            <person name="Yang X."/>
            <person name="Kozik A."/>
            <person name="Arikit S."/>
            <person name="Song C."/>
            <person name="Xia L."/>
            <person name="Froenicke L."/>
            <person name="Lavelle D.O."/>
            <person name="Truco M.J."/>
            <person name="Xia R."/>
            <person name="Zhu S."/>
            <person name="Xu C."/>
            <person name="Xu H."/>
            <person name="Xu X."/>
            <person name="Cox K."/>
            <person name="Korf I."/>
            <person name="Meyers B.C."/>
            <person name="Michelmore R.W."/>
        </authorList>
    </citation>
    <scope>NUCLEOTIDE SEQUENCE [LARGE SCALE GENOMIC DNA]</scope>
    <source>
        <strain evidence="15">cv. Salinas</strain>
        <tissue evidence="14">Seedlings</tissue>
    </source>
</reference>
<evidence type="ECO:0000313" key="15">
    <source>
        <dbReference type="Proteomes" id="UP000235145"/>
    </source>
</evidence>
<dbReference type="InterPro" id="IPR017972">
    <property type="entry name" value="Cyt_P450_CS"/>
</dbReference>
<dbReference type="InterPro" id="IPR002401">
    <property type="entry name" value="Cyt_P450_E_grp-I"/>
</dbReference>
<proteinExistence type="inferred from homology"/>
<dbReference type="PANTHER" id="PTHR24286">
    <property type="entry name" value="CYTOCHROME P450 26"/>
    <property type="match status" value="1"/>
</dbReference>
<evidence type="ECO:0000256" key="1">
    <source>
        <dbReference type="ARBA" id="ARBA00001971"/>
    </source>
</evidence>
<comment type="cofactor">
    <cofactor evidence="1 12">
        <name>heme</name>
        <dbReference type="ChEBI" id="CHEBI:30413"/>
    </cofactor>
</comment>
<keyword evidence="9 12" id="KW-0408">Iron</keyword>
<dbReference type="GO" id="GO:0016705">
    <property type="term" value="F:oxidoreductase activity, acting on paired donors, with incorporation or reduction of molecular oxygen"/>
    <property type="evidence" value="ECO:0007669"/>
    <property type="project" value="InterPro"/>
</dbReference>
<evidence type="ECO:0000256" key="9">
    <source>
        <dbReference type="ARBA" id="ARBA00023004"/>
    </source>
</evidence>
<evidence type="ECO:0000256" key="10">
    <source>
        <dbReference type="ARBA" id="ARBA00023033"/>
    </source>
</evidence>
<protein>
    <recommendedName>
        <fullName evidence="16">Beta-amyrin 28-oxidase</fullName>
    </recommendedName>
</protein>
<gene>
    <name evidence="14" type="ORF">LSAT_V11C500258110</name>
</gene>
<dbReference type="PROSITE" id="PS00086">
    <property type="entry name" value="CYTOCHROME_P450"/>
    <property type="match status" value="1"/>
</dbReference>
<dbReference type="CDD" id="cd11043">
    <property type="entry name" value="CYP90-like"/>
    <property type="match status" value="1"/>
</dbReference>
<keyword evidence="11" id="KW-0472">Membrane</keyword>
<keyword evidence="15" id="KW-1185">Reference proteome</keyword>
<dbReference type="EMBL" id="NBSK02000005">
    <property type="protein sequence ID" value="KAJ0205237.1"/>
    <property type="molecule type" value="Genomic_DNA"/>
</dbReference>
<comment type="subcellular location">
    <subcellularLocation>
        <location evidence="2">Membrane</location>
        <topology evidence="2">Single-pass membrane protein</topology>
    </subcellularLocation>
</comment>
<evidence type="ECO:0000256" key="11">
    <source>
        <dbReference type="ARBA" id="ARBA00023136"/>
    </source>
</evidence>
<evidence type="ECO:0000256" key="6">
    <source>
        <dbReference type="ARBA" id="ARBA00022723"/>
    </source>
</evidence>
<dbReference type="InterPro" id="IPR001128">
    <property type="entry name" value="Cyt_P450"/>
</dbReference>
<evidence type="ECO:0000256" key="5">
    <source>
        <dbReference type="ARBA" id="ARBA00022692"/>
    </source>
</evidence>
<evidence type="ECO:0000256" key="8">
    <source>
        <dbReference type="ARBA" id="ARBA00023002"/>
    </source>
</evidence>
<evidence type="ECO:0000256" key="4">
    <source>
        <dbReference type="ARBA" id="ARBA00022617"/>
    </source>
</evidence>
<name>A0A9R1VDS6_LACSA</name>
<evidence type="ECO:0000256" key="12">
    <source>
        <dbReference type="PIRSR" id="PIRSR602401-1"/>
    </source>
</evidence>
<dbReference type="Gene3D" id="1.10.630.10">
    <property type="entry name" value="Cytochrome P450"/>
    <property type="match status" value="2"/>
</dbReference>
<evidence type="ECO:0000256" key="2">
    <source>
        <dbReference type="ARBA" id="ARBA00004167"/>
    </source>
</evidence>
<dbReference type="InterPro" id="IPR036396">
    <property type="entry name" value="Cyt_P450_sf"/>
</dbReference>
<evidence type="ECO:0000256" key="3">
    <source>
        <dbReference type="ARBA" id="ARBA00010617"/>
    </source>
</evidence>
<dbReference type="PRINTS" id="PR00463">
    <property type="entry name" value="EP450I"/>
</dbReference>
<keyword evidence="6 12" id="KW-0479">Metal-binding</keyword>
<dbReference type="AlphaFoldDB" id="A0A9R1VDS6"/>
<comment type="caution">
    <text evidence="14">The sequence shown here is derived from an EMBL/GenBank/DDBJ whole genome shotgun (WGS) entry which is preliminary data.</text>
</comment>
<dbReference type="GO" id="GO:0016020">
    <property type="term" value="C:membrane"/>
    <property type="evidence" value="ECO:0007669"/>
    <property type="project" value="UniProtKB-SubCell"/>
</dbReference>
<dbReference type="GO" id="GO:0004497">
    <property type="term" value="F:monooxygenase activity"/>
    <property type="evidence" value="ECO:0000318"/>
    <property type="project" value="GO_Central"/>
</dbReference>
<evidence type="ECO:0008006" key="16">
    <source>
        <dbReference type="Google" id="ProtNLM"/>
    </source>
</evidence>
<dbReference type="GO" id="GO:0020037">
    <property type="term" value="F:heme binding"/>
    <property type="evidence" value="ECO:0007669"/>
    <property type="project" value="InterPro"/>
</dbReference>
<dbReference type="PRINTS" id="PR00385">
    <property type="entry name" value="P450"/>
</dbReference>
<keyword evidence="10 13" id="KW-0503">Monooxygenase</keyword>
<feature type="binding site" description="axial binding residue" evidence="12">
    <location>
        <position position="469"/>
    </location>
    <ligand>
        <name>heme</name>
        <dbReference type="ChEBI" id="CHEBI:30413"/>
    </ligand>
    <ligandPart>
        <name>Fe</name>
        <dbReference type="ChEBI" id="CHEBI:18248"/>
    </ligandPart>
</feature>
<evidence type="ECO:0000256" key="7">
    <source>
        <dbReference type="ARBA" id="ARBA00022989"/>
    </source>
</evidence>
<comment type="similarity">
    <text evidence="3 13">Belongs to the cytochrome P450 family.</text>
</comment>
<dbReference type="PANTHER" id="PTHR24286:SF349">
    <property type="entry name" value="CYTOCHROME P450 716A1-RELATED"/>
    <property type="match status" value="1"/>
</dbReference>
<dbReference type="GO" id="GO:0005506">
    <property type="term" value="F:iron ion binding"/>
    <property type="evidence" value="ECO:0007669"/>
    <property type="project" value="InterPro"/>
</dbReference>
<dbReference type="SUPFAM" id="SSF48264">
    <property type="entry name" value="Cytochrome P450"/>
    <property type="match status" value="1"/>
</dbReference>
<sequence length="525" mass="59899">MDIFYASLLSLFVVVFSCSLRFGFFKSKLDVDVKPPPGGRGWPVIGETIEFVTCGRKGHPEKFIVDRMTKFSRHVFRTSLMLEDAAVFCGPEGNKFLFSNDNKLVQFWVPASVKKIIPSLKGVNQTVLKTVRNILKPETLREYVPIMDMVAQKHFETGWEGNGQILTHKLTKNFTFLVACKIFFGVDEPEWVNKLSVPFERLAPGLFSIPLNLPGTLFRRALNAGAFINKELTAIVKKRKSDLADGKASPTQDILSLLLCDDYGRLMQETEVADAIMGLMIGGYDSTSSTCTFIVKYLAELPEIYEGVYKGIEIDKGKESLYFSSRHEAYDAYFVYVLYSILFFLNAFSNSNELPDHIKEQIEIAKYKKSTELLNWEDLSKMKYSWNVACEVLRLVPPTQGTFREAISDFTYKGYSIPKGWKLYWSTNSTHKNPDFFPEPKKFDPSRFDSKVPITPYTYVPFGGGAHLCPGKEFARLEILVFIHHLVRRFKLKKVIRNEDVIFNLVQPEVAKGLPIHLHPHKPKN</sequence>
<evidence type="ECO:0000313" key="14">
    <source>
        <dbReference type="EMBL" id="KAJ0205237.1"/>
    </source>
</evidence>
<evidence type="ECO:0000256" key="13">
    <source>
        <dbReference type="RuleBase" id="RU000461"/>
    </source>
</evidence>
<accession>A0A9R1VDS6</accession>
<keyword evidence="7" id="KW-1133">Transmembrane helix</keyword>
<keyword evidence="5" id="KW-0812">Transmembrane</keyword>
<dbReference type="Gramene" id="rna-gnl|WGS:NBSK|LSAT_5X81721_mrna">
    <property type="protein sequence ID" value="cds-PLY80523.1"/>
    <property type="gene ID" value="gene-LSAT_5X81721"/>
</dbReference>
<organism evidence="14 15">
    <name type="scientific">Lactuca sativa</name>
    <name type="common">Garden lettuce</name>
    <dbReference type="NCBI Taxonomy" id="4236"/>
    <lineage>
        <taxon>Eukaryota</taxon>
        <taxon>Viridiplantae</taxon>
        <taxon>Streptophyta</taxon>
        <taxon>Embryophyta</taxon>
        <taxon>Tracheophyta</taxon>
        <taxon>Spermatophyta</taxon>
        <taxon>Magnoliopsida</taxon>
        <taxon>eudicotyledons</taxon>
        <taxon>Gunneridae</taxon>
        <taxon>Pentapetalae</taxon>
        <taxon>asterids</taxon>
        <taxon>campanulids</taxon>
        <taxon>Asterales</taxon>
        <taxon>Asteraceae</taxon>
        <taxon>Cichorioideae</taxon>
        <taxon>Cichorieae</taxon>
        <taxon>Lactucinae</taxon>
        <taxon>Lactuca</taxon>
    </lineage>
</organism>
<dbReference type="Pfam" id="PF00067">
    <property type="entry name" value="p450"/>
    <property type="match status" value="2"/>
</dbReference>